<accession>A0A8J7IEC8</accession>
<dbReference type="Gene3D" id="3.50.50.60">
    <property type="entry name" value="FAD/NAD(P)-binding domain"/>
    <property type="match status" value="1"/>
</dbReference>
<dbReference type="Pfam" id="PF01266">
    <property type="entry name" value="DAO"/>
    <property type="match status" value="1"/>
</dbReference>
<feature type="domain" description="FAD dependent oxidoreductase" evidence="2">
    <location>
        <begin position="50"/>
        <end position="411"/>
    </location>
</feature>
<dbReference type="PANTHER" id="PTHR13847">
    <property type="entry name" value="SARCOSINE DEHYDROGENASE-RELATED"/>
    <property type="match status" value="1"/>
</dbReference>
<dbReference type="AlphaFoldDB" id="A0A8J7IEC8"/>
<dbReference type="RefSeq" id="WP_228850177.1">
    <property type="nucleotide sequence ID" value="NZ_JADCKQ010000021.1"/>
</dbReference>
<evidence type="ECO:0000313" key="3">
    <source>
        <dbReference type="EMBL" id="MBI1495478.1"/>
    </source>
</evidence>
<evidence type="ECO:0000313" key="4">
    <source>
        <dbReference type="Proteomes" id="UP000640583"/>
    </source>
</evidence>
<name>A0A8J7IEC8_9RHOB</name>
<dbReference type="EMBL" id="JADCKQ010000021">
    <property type="protein sequence ID" value="MBI1495478.1"/>
    <property type="molecule type" value="Genomic_DNA"/>
</dbReference>
<protein>
    <submittedName>
        <fullName evidence="3">FAD-binding oxidoreductase</fullName>
    </submittedName>
</protein>
<dbReference type="InterPro" id="IPR036188">
    <property type="entry name" value="FAD/NAD-bd_sf"/>
</dbReference>
<evidence type="ECO:0000256" key="1">
    <source>
        <dbReference type="ARBA" id="ARBA00023002"/>
    </source>
</evidence>
<evidence type="ECO:0000259" key="2">
    <source>
        <dbReference type="Pfam" id="PF01266"/>
    </source>
</evidence>
<comment type="caution">
    <text evidence="3">The sequence shown here is derived from an EMBL/GenBank/DDBJ whole genome shotgun (WGS) entry which is preliminary data.</text>
</comment>
<dbReference type="PANTHER" id="PTHR13847:SF281">
    <property type="entry name" value="FAD DEPENDENT OXIDOREDUCTASE DOMAIN-CONTAINING PROTEIN"/>
    <property type="match status" value="1"/>
</dbReference>
<dbReference type="SUPFAM" id="SSF51905">
    <property type="entry name" value="FAD/NAD(P)-binding domain"/>
    <property type="match status" value="1"/>
</dbReference>
<reference evidence="3" key="1">
    <citation type="submission" date="2020-10" db="EMBL/GenBank/DDBJ databases">
        <title>Paenihalocynthiibacter styelae gen. nov., sp. nov., isolated from stalked sea squirt Styela clava.</title>
        <authorList>
            <person name="Kim Y.-O."/>
            <person name="Yoon J.-H."/>
        </authorList>
    </citation>
    <scope>NUCLEOTIDE SEQUENCE</scope>
    <source>
        <strain evidence="3">MYP1-1</strain>
    </source>
</reference>
<dbReference type="GO" id="GO:0005737">
    <property type="term" value="C:cytoplasm"/>
    <property type="evidence" value="ECO:0007669"/>
    <property type="project" value="TreeGrafter"/>
</dbReference>
<proteinExistence type="predicted"/>
<keyword evidence="1" id="KW-0560">Oxidoreductase</keyword>
<dbReference type="GO" id="GO:0016491">
    <property type="term" value="F:oxidoreductase activity"/>
    <property type="evidence" value="ECO:0007669"/>
    <property type="project" value="UniProtKB-KW"/>
</dbReference>
<keyword evidence="4" id="KW-1185">Reference proteome</keyword>
<dbReference type="Proteomes" id="UP000640583">
    <property type="component" value="Unassembled WGS sequence"/>
</dbReference>
<sequence length="457" mass="51060">MRSTLAASEQPLDRIYEPAAYGRLPVQQCFWHTTADPLTYPALEGDLICDIAVIGAGYTGLSATHRLTGEDVVVLEAEQPGWGASGRNGGFCCLGGAHLETGDILKAYGPEETQTWAMAQRASVDHVAEFLDSAGEDADRHSKGETILAHRASLVEPLREGQEYFRQIYGMKAEFLPRDALAEHGLGPDRQNSFHAALTNPIGFALNPYKYTRALAQAVTASDARIFGDTPVIRHYHQDGLHHLHTPTGHLRASRVIWATNGYTSENTPHILRGKFLPVQSNILLTRPLTDSEMQDQNWTSRQMCYDTRNLLHYFRLLPDNRMLFGMRGATSANPQAFDTARQNTRTHFDKMFPAWRNVETPYFWSGLIAGARRFVPFAGPLKGLPNSYAAMCYHGNGVAMGSYCGKLVAESLLNVKHTTPAPDFLSRPLATFPFRRYRRHILPLLYQWYNLKDGPL</sequence>
<dbReference type="Gene3D" id="3.30.9.10">
    <property type="entry name" value="D-Amino Acid Oxidase, subunit A, domain 2"/>
    <property type="match status" value="1"/>
</dbReference>
<gene>
    <name evidence="3" type="ORF">H1D41_17720</name>
</gene>
<dbReference type="InterPro" id="IPR006076">
    <property type="entry name" value="FAD-dep_OxRdtase"/>
</dbReference>
<organism evidence="3 4">
    <name type="scientific">Halocynthiibacter styelae</name>
    <dbReference type="NCBI Taxonomy" id="2761955"/>
    <lineage>
        <taxon>Bacteria</taxon>
        <taxon>Pseudomonadati</taxon>
        <taxon>Pseudomonadota</taxon>
        <taxon>Alphaproteobacteria</taxon>
        <taxon>Rhodobacterales</taxon>
        <taxon>Paracoccaceae</taxon>
        <taxon>Halocynthiibacter</taxon>
    </lineage>
</organism>